<dbReference type="STRING" id="1032488.HMPREF9371_0723"/>
<dbReference type="Proteomes" id="UP000003019">
    <property type="component" value="Unassembled WGS sequence"/>
</dbReference>
<proteinExistence type="predicted"/>
<dbReference type="AlphaFoldDB" id="G4CGI4"/>
<keyword evidence="1" id="KW-1133">Transmembrane helix</keyword>
<gene>
    <name evidence="2" type="ORF">HMPREF9371_0723</name>
</gene>
<feature type="transmembrane region" description="Helical" evidence="1">
    <location>
        <begin position="15"/>
        <end position="31"/>
    </location>
</feature>
<keyword evidence="3" id="KW-1185">Reference proteome</keyword>
<comment type="caution">
    <text evidence="2">The sequence shown here is derived from an EMBL/GenBank/DDBJ whole genome shotgun (WGS) entry which is preliminary data.</text>
</comment>
<sequence length="278" mass="31726">MTALNGKTREKKMKWMDVLILPLSVLAGWWMKAAGYSWVWAVLVCAGVALLLMWLYVFALLRWGYTLPQRPQAVALAETRLVGLKHFDALQADLDALGYRFRTVFRMGGSFDGEAACWFHEREQILAVAQGNRLSKRPEYRLIRYFDDGHPISMNAVFAPVPEVFWEPGGETYLFFNFPPPALLHKALLQQSGGRSSEQFWLADEAAVLASEARDVRLLAERLAAQGMLRPVQADGRQRLNLRGVWTVFRHQVFPFSLLATFRSDDKSRPVLERAQRL</sequence>
<feature type="transmembrane region" description="Helical" evidence="1">
    <location>
        <begin position="37"/>
        <end position="61"/>
    </location>
</feature>
<keyword evidence="1" id="KW-0812">Transmembrane</keyword>
<name>G4CGI4_9NEIS</name>
<reference evidence="2 3" key="1">
    <citation type="submission" date="2011-05" db="EMBL/GenBank/DDBJ databases">
        <authorList>
            <person name="Muzny D."/>
            <person name="Qin X."/>
            <person name="Deng J."/>
            <person name="Jiang H."/>
            <person name="Liu Y."/>
            <person name="Qu J."/>
            <person name="Song X.-Z."/>
            <person name="Zhang L."/>
            <person name="Thornton R."/>
            <person name="Coyle M."/>
            <person name="Francisco L."/>
            <person name="Jackson L."/>
            <person name="Javaid M."/>
            <person name="Korchina V."/>
            <person name="Kovar C."/>
            <person name="Mata R."/>
            <person name="Mathew T."/>
            <person name="Ngo R."/>
            <person name="Nguyen L."/>
            <person name="Nguyen N."/>
            <person name="Okwuonu G."/>
            <person name="Ongeri F."/>
            <person name="Pham C."/>
            <person name="Simmons D."/>
            <person name="Wilczek-Boney K."/>
            <person name="Hale W."/>
            <person name="Jakkamsetti A."/>
            <person name="Pham P."/>
            <person name="Ruth R."/>
            <person name="San Lucas F."/>
            <person name="Warren J."/>
            <person name="Zhang J."/>
            <person name="Zhao Z."/>
            <person name="Zhou C."/>
            <person name="Zhu D."/>
            <person name="Lee S."/>
            <person name="Bess C."/>
            <person name="Blankenburg K."/>
            <person name="Forbes L."/>
            <person name="Fu Q."/>
            <person name="Gubbala S."/>
            <person name="Hirani K."/>
            <person name="Jayaseelan J.C."/>
            <person name="Lara F."/>
            <person name="Munidasa M."/>
            <person name="Palculict T."/>
            <person name="Patil S."/>
            <person name="Pu L.-L."/>
            <person name="Saada N."/>
            <person name="Tang L."/>
            <person name="Weissenberger G."/>
            <person name="Zhu Y."/>
            <person name="Hemphill L."/>
            <person name="Shang Y."/>
            <person name="Youmans B."/>
            <person name="Ayvaz T."/>
            <person name="Ross M."/>
            <person name="Santibanez J."/>
            <person name="Aqrawi P."/>
            <person name="Gross S."/>
            <person name="Joshi V."/>
            <person name="Fowler G."/>
            <person name="Nazareth L."/>
            <person name="Reid J."/>
            <person name="Worley K."/>
            <person name="Petrosino J."/>
            <person name="Highlander S."/>
            <person name="Gibbs R."/>
        </authorList>
    </citation>
    <scope>NUCLEOTIDE SEQUENCE [LARGE SCALE GENOMIC DNA]</scope>
    <source>
        <strain evidence="2 3">871</strain>
    </source>
</reference>
<dbReference type="PATRIC" id="fig|1032488.3.peg.658"/>
<evidence type="ECO:0000313" key="2">
    <source>
        <dbReference type="EMBL" id="EGY53057.1"/>
    </source>
</evidence>
<dbReference type="EMBL" id="AGAY01000024">
    <property type="protein sequence ID" value="EGY53057.1"/>
    <property type="molecule type" value="Genomic_DNA"/>
</dbReference>
<dbReference type="HOGENOM" id="CLU_1000498_0_0_4"/>
<protein>
    <submittedName>
        <fullName evidence="2">Uncharacterized protein</fullName>
    </submittedName>
</protein>
<evidence type="ECO:0000256" key="1">
    <source>
        <dbReference type="SAM" id="Phobius"/>
    </source>
</evidence>
<accession>G4CGI4</accession>
<keyword evidence="1" id="KW-0472">Membrane</keyword>
<evidence type="ECO:0000313" key="3">
    <source>
        <dbReference type="Proteomes" id="UP000003019"/>
    </source>
</evidence>
<organism evidence="2 3">
    <name type="scientific">Neisseria shayeganii 871</name>
    <dbReference type="NCBI Taxonomy" id="1032488"/>
    <lineage>
        <taxon>Bacteria</taxon>
        <taxon>Pseudomonadati</taxon>
        <taxon>Pseudomonadota</taxon>
        <taxon>Betaproteobacteria</taxon>
        <taxon>Neisseriales</taxon>
        <taxon>Neisseriaceae</taxon>
        <taxon>Neisseria</taxon>
    </lineage>
</organism>